<dbReference type="RefSeq" id="WP_377769675.1">
    <property type="nucleotide sequence ID" value="NZ_JBHUHO010000008.1"/>
</dbReference>
<sequence length="488" mass="54637">MNKKEKPNILLITTDTQRCDTLRCMGSTFAVSPHLDRLAEEGVLFDNAHTASPVCSPARSSLMTGLHTPIHGCIENGIDRKSGHMIFPDLLREQGYTNIMVGKTHFGEHSTSFDIIRDVKGEKSALSPEDSYGKFISQHGLSRSSVGLGSVPDDLHMDAFLVTTAMEEMEKCRQAGEGPFFTFCSLLSPHSPLDPPGDWATMFDDVVLPPIDYEPGDLENLSVHTRRLLGFLGQEDELADNLQRPETLTEIDKKRRLYYGMTAFIDAQVGRLLTYLDETGLRENTLILFSSDHGTQMFDHGFDDKHNYLDATWRVPFIMSMPGVLPSGKTTDFATWTDISATILAAAGTSSRYIQGFDLFTPLTQGLESPRRCATGTLYKSAAVATKRWKLEYYFEEQTGMMYDRVQDPSERCDLYNDPKYANVKEQLLVALLTWRADMIDLQLMEESQRGGGPVARRIIPYSLAMRGVDIEIRLGEKVAPLDHLLVV</sequence>
<dbReference type="Gene3D" id="3.40.720.10">
    <property type="entry name" value="Alkaline Phosphatase, subunit A"/>
    <property type="match status" value="1"/>
</dbReference>
<reference evidence="7" key="1">
    <citation type="journal article" date="2019" name="Int. J. Syst. Evol. Microbiol.">
        <title>The Global Catalogue of Microorganisms (GCM) 10K type strain sequencing project: providing services to taxonomists for standard genome sequencing and annotation.</title>
        <authorList>
            <consortium name="The Broad Institute Genomics Platform"/>
            <consortium name="The Broad Institute Genome Sequencing Center for Infectious Disease"/>
            <person name="Wu L."/>
            <person name="Ma J."/>
        </authorList>
    </citation>
    <scope>NUCLEOTIDE SEQUENCE [LARGE SCALE GENOMIC DNA]</scope>
    <source>
        <strain evidence="7">GH52</strain>
    </source>
</reference>
<evidence type="ECO:0000313" key="6">
    <source>
        <dbReference type="EMBL" id="MFD2114655.1"/>
    </source>
</evidence>
<evidence type="ECO:0000313" key="7">
    <source>
        <dbReference type="Proteomes" id="UP001597362"/>
    </source>
</evidence>
<evidence type="ECO:0000256" key="4">
    <source>
        <dbReference type="ARBA" id="ARBA00022837"/>
    </source>
</evidence>
<dbReference type="EMBL" id="JBHUHO010000008">
    <property type="protein sequence ID" value="MFD2114655.1"/>
    <property type="molecule type" value="Genomic_DNA"/>
</dbReference>
<evidence type="ECO:0000256" key="3">
    <source>
        <dbReference type="ARBA" id="ARBA00022801"/>
    </source>
</evidence>
<dbReference type="Proteomes" id="UP001597362">
    <property type="component" value="Unassembled WGS sequence"/>
</dbReference>
<dbReference type="PANTHER" id="PTHR42693:SF33">
    <property type="entry name" value="ARYLSULFATASE"/>
    <property type="match status" value="1"/>
</dbReference>
<accession>A0ABW4YG05</accession>
<keyword evidence="4" id="KW-0106">Calcium</keyword>
<dbReference type="InterPro" id="IPR017850">
    <property type="entry name" value="Alkaline_phosphatase_core_sf"/>
</dbReference>
<gene>
    <name evidence="6" type="ORF">ACFSJH_02690</name>
</gene>
<evidence type="ECO:0000256" key="1">
    <source>
        <dbReference type="ARBA" id="ARBA00008779"/>
    </source>
</evidence>
<dbReference type="InterPro" id="IPR050738">
    <property type="entry name" value="Sulfatase"/>
</dbReference>
<keyword evidence="7" id="KW-1185">Reference proteome</keyword>
<feature type="domain" description="Sulfatase N-terminal" evidence="5">
    <location>
        <begin position="7"/>
        <end position="348"/>
    </location>
</feature>
<name>A0ABW4YG05_9BACL</name>
<evidence type="ECO:0000256" key="2">
    <source>
        <dbReference type="ARBA" id="ARBA00022723"/>
    </source>
</evidence>
<dbReference type="Pfam" id="PF00884">
    <property type="entry name" value="Sulfatase"/>
    <property type="match status" value="1"/>
</dbReference>
<proteinExistence type="inferred from homology"/>
<keyword evidence="3" id="KW-0378">Hydrolase</keyword>
<evidence type="ECO:0000259" key="5">
    <source>
        <dbReference type="Pfam" id="PF00884"/>
    </source>
</evidence>
<protein>
    <submittedName>
        <fullName evidence="6">Sulfatase</fullName>
    </submittedName>
</protein>
<keyword evidence="2" id="KW-0479">Metal-binding</keyword>
<comment type="similarity">
    <text evidence="1">Belongs to the sulfatase family.</text>
</comment>
<dbReference type="PANTHER" id="PTHR42693">
    <property type="entry name" value="ARYLSULFATASE FAMILY MEMBER"/>
    <property type="match status" value="1"/>
</dbReference>
<dbReference type="PROSITE" id="PS00523">
    <property type="entry name" value="SULFATASE_1"/>
    <property type="match status" value="1"/>
</dbReference>
<dbReference type="SUPFAM" id="SSF53649">
    <property type="entry name" value="Alkaline phosphatase-like"/>
    <property type="match status" value="1"/>
</dbReference>
<organism evidence="6 7">
    <name type="scientific">Paenibacillus yanchengensis</name>
    <dbReference type="NCBI Taxonomy" id="2035833"/>
    <lineage>
        <taxon>Bacteria</taxon>
        <taxon>Bacillati</taxon>
        <taxon>Bacillota</taxon>
        <taxon>Bacilli</taxon>
        <taxon>Bacillales</taxon>
        <taxon>Paenibacillaceae</taxon>
        <taxon>Paenibacillus</taxon>
    </lineage>
</organism>
<dbReference type="InterPro" id="IPR000917">
    <property type="entry name" value="Sulfatase_N"/>
</dbReference>
<comment type="caution">
    <text evidence="6">The sequence shown here is derived from an EMBL/GenBank/DDBJ whole genome shotgun (WGS) entry which is preliminary data.</text>
</comment>
<dbReference type="InterPro" id="IPR024607">
    <property type="entry name" value="Sulfatase_CS"/>
</dbReference>